<comment type="caution">
    <text evidence="1">The sequence shown here is derived from an EMBL/GenBank/DDBJ whole genome shotgun (WGS) entry which is preliminary data.</text>
</comment>
<organism evidence="1 2">
    <name type="scientific">Centaurea solstitialis</name>
    <name type="common">yellow star-thistle</name>
    <dbReference type="NCBI Taxonomy" id="347529"/>
    <lineage>
        <taxon>Eukaryota</taxon>
        <taxon>Viridiplantae</taxon>
        <taxon>Streptophyta</taxon>
        <taxon>Embryophyta</taxon>
        <taxon>Tracheophyta</taxon>
        <taxon>Spermatophyta</taxon>
        <taxon>Magnoliopsida</taxon>
        <taxon>eudicotyledons</taxon>
        <taxon>Gunneridae</taxon>
        <taxon>Pentapetalae</taxon>
        <taxon>asterids</taxon>
        <taxon>campanulids</taxon>
        <taxon>Asterales</taxon>
        <taxon>Asteraceae</taxon>
        <taxon>Carduoideae</taxon>
        <taxon>Cardueae</taxon>
        <taxon>Centaureinae</taxon>
        <taxon>Centaurea</taxon>
    </lineage>
</organism>
<keyword evidence="2" id="KW-1185">Reference proteome</keyword>
<dbReference type="AlphaFoldDB" id="A0AA38T4R9"/>
<proteinExistence type="predicted"/>
<accession>A0AA38T4R9</accession>
<dbReference type="EMBL" id="JARYMX010000004">
    <property type="protein sequence ID" value="KAJ9553524.1"/>
    <property type="molecule type" value="Genomic_DNA"/>
</dbReference>
<protein>
    <recommendedName>
        <fullName evidence="3">Reverse transcriptase zinc-binding domain-containing protein</fullName>
    </recommendedName>
</protein>
<sequence length="246" mass="28589">MDSECYKNVALLTKWWWRFKKERETLWRRVIHSLHGINGGLDQIIPIGKFAGLWRNIIKVQRDFEKVNLPLSSWFQMDSEFDFDTSSVTWALDNEGVFSVSSARKAYDDFYLTAHQVNLIRRGISAISSQCALCNDGPEDEDHLFVSCRISRTVLQEIGGWWGVETTQIHSIEELFGWGLNKSFNKDQQKALNGDRLHLLLVDLAIQKRENLHESPSELWVDHVEAKCREFRHNWIGWCSSPASCF</sequence>
<name>A0AA38T4R9_9ASTR</name>
<evidence type="ECO:0000313" key="2">
    <source>
        <dbReference type="Proteomes" id="UP001172457"/>
    </source>
</evidence>
<evidence type="ECO:0008006" key="3">
    <source>
        <dbReference type="Google" id="ProtNLM"/>
    </source>
</evidence>
<evidence type="ECO:0000313" key="1">
    <source>
        <dbReference type="EMBL" id="KAJ9553524.1"/>
    </source>
</evidence>
<gene>
    <name evidence="1" type="ORF">OSB04_017569</name>
</gene>
<reference evidence="1" key="1">
    <citation type="submission" date="2023-03" db="EMBL/GenBank/DDBJ databases">
        <title>Chromosome-scale reference genome and RAD-based genetic map of yellow starthistle (Centaurea solstitialis) reveal putative structural variation and QTLs associated with invader traits.</title>
        <authorList>
            <person name="Reatini B."/>
            <person name="Cang F.A."/>
            <person name="Jiang Q."/>
            <person name="Mckibben M.T.W."/>
            <person name="Barker M.S."/>
            <person name="Rieseberg L.H."/>
            <person name="Dlugosch K.M."/>
        </authorList>
    </citation>
    <scope>NUCLEOTIDE SEQUENCE</scope>
    <source>
        <strain evidence="1">CAN-66</strain>
        <tissue evidence="1">Leaf</tissue>
    </source>
</reference>
<dbReference type="Proteomes" id="UP001172457">
    <property type="component" value="Chromosome 4"/>
</dbReference>